<protein>
    <submittedName>
        <fullName evidence="10">Major facilitator superfamily transporter</fullName>
    </submittedName>
</protein>
<reference evidence="10 11" key="1">
    <citation type="submission" date="2024-06" db="EMBL/GenBank/DDBJ databases">
        <title>Complete genome of Phlyctema vagabunda strain 19-DSS-EL-015.</title>
        <authorList>
            <person name="Fiorenzani C."/>
        </authorList>
    </citation>
    <scope>NUCLEOTIDE SEQUENCE [LARGE SCALE GENOMIC DNA]</scope>
    <source>
        <strain evidence="10 11">19-DSS-EL-015</strain>
    </source>
</reference>
<dbReference type="EMBL" id="JBFCZG010000011">
    <property type="protein sequence ID" value="KAL3417232.1"/>
    <property type="molecule type" value="Genomic_DNA"/>
</dbReference>
<dbReference type="CDD" id="cd12148">
    <property type="entry name" value="fungal_TF_MHR"/>
    <property type="match status" value="1"/>
</dbReference>
<evidence type="ECO:0000256" key="8">
    <source>
        <dbReference type="SAM" id="Phobius"/>
    </source>
</evidence>
<dbReference type="Pfam" id="PF04082">
    <property type="entry name" value="Fungal_trans"/>
    <property type="match status" value="1"/>
</dbReference>
<dbReference type="InterPro" id="IPR011701">
    <property type="entry name" value="MFS"/>
</dbReference>
<feature type="transmembrane region" description="Helical" evidence="8">
    <location>
        <begin position="926"/>
        <end position="946"/>
    </location>
</feature>
<evidence type="ECO:0000256" key="6">
    <source>
        <dbReference type="ARBA" id="ARBA00023242"/>
    </source>
</evidence>
<keyword evidence="5 8" id="KW-0472">Membrane</keyword>
<feature type="compositionally biased region" description="Polar residues" evidence="7">
    <location>
        <begin position="9"/>
        <end position="20"/>
    </location>
</feature>
<keyword evidence="2" id="KW-0813">Transport</keyword>
<keyword evidence="4 8" id="KW-1133">Transmembrane helix</keyword>
<proteinExistence type="predicted"/>
<name>A0ABR4P232_9HELO</name>
<evidence type="ECO:0000313" key="10">
    <source>
        <dbReference type="EMBL" id="KAL3417232.1"/>
    </source>
</evidence>
<keyword evidence="3 8" id="KW-0812">Transmembrane</keyword>
<dbReference type="InterPro" id="IPR020846">
    <property type="entry name" value="MFS_dom"/>
</dbReference>
<keyword evidence="11" id="KW-1185">Reference proteome</keyword>
<dbReference type="Proteomes" id="UP001629113">
    <property type="component" value="Unassembled WGS sequence"/>
</dbReference>
<comment type="subcellular location">
    <subcellularLocation>
        <location evidence="1">Membrane</location>
        <topology evidence="1">Multi-pass membrane protein</topology>
    </subcellularLocation>
</comment>
<feature type="transmembrane region" description="Helical" evidence="8">
    <location>
        <begin position="725"/>
        <end position="744"/>
    </location>
</feature>
<feature type="transmembrane region" description="Helical" evidence="8">
    <location>
        <begin position="958"/>
        <end position="978"/>
    </location>
</feature>
<dbReference type="InterPro" id="IPR007219">
    <property type="entry name" value="XnlR_reg_dom"/>
</dbReference>
<feature type="transmembrane region" description="Helical" evidence="8">
    <location>
        <begin position="895"/>
        <end position="914"/>
    </location>
</feature>
<feature type="region of interest" description="Disordered" evidence="7">
    <location>
        <begin position="1"/>
        <end position="31"/>
    </location>
</feature>
<organism evidence="10 11">
    <name type="scientific">Phlyctema vagabunda</name>
    <dbReference type="NCBI Taxonomy" id="108571"/>
    <lineage>
        <taxon>Eukaryota</taxon>
        <taxon>Fungi</taxon>
        <taxon>Dikarya</taxon>
        <taxon>Ascomycota</taxon>
        <taxon>Pezizomycotina</taxon>
        <taxon>Leotiomycetes</taxon>
        <taxon>Helotiales</taxon>
        <taxon>Dermateaceae</taxon>
        <taxon>Phlyctema</taxon>
    </lineage>
</organism>
<evidence type="ECO:0000256" key="4">
    <source>
        <dbReference type="ARBA" id="ARBA00022989"/>
    </source>
</evidence>
<dbReference type="PROSITE" id="PS50850">
    <property type="entry name" value="MFS"/>
    <property type="match status" value="1"/>
</dbReference>
<feature type="transmembrane region" description="Helical" evidence="8">
    <location>
        <begin position="1048"/>
        <end position="1071"/>
    </location>
</feature>
<evidence type="ECO:0000256" key="2">
    <source>
        <dbReference type="ARBA" id="ARBA00022448"/>
    </source>
</evidence>
<dbReference type="Gene3D" id="1.20.1250.20">
    <property type="entry name" value="MFS general substrate transporter like domains"/>
    <property type="match status" value="2"/>
</dbReference>
<feature type="domain" description="Major facilitator superfamily (MFS) profile" evidence="9">
    <location>
        <begin position="659"/>
        <end position="1078"/>
    </location>
</feature>
<gene>
    <name evidence="10" type="ORF">PVAG01_11232</name>
</gene>
<dbReference type="InterPro" id="IPR036259">
    <property type="entry name" value="MFS_trans_sf"/>
</dbReference>
<keyword evidence="6" id="KW-0539">Nucleus</keyword>
<evidence type="ECO:0000256" key="5">
    <source>
        <dbReference type="ARBA" id="ARBA00023136"/>
    </source>
</evidence>
<dbReference type="SUPFAM" id="SSF103473">
    <property type="entry name" value="MFS general substrate transporter"/>
    <property type="match status" value="1"/>
</dbReference>
<feature type="transmembrane region" description="Helical" evidence="8">
    <location>
        <begin position="750"/>
        <end position="775"/>
    </location>
</feature>
<dbReference type="PANTHER" id="PTHR43791">
    <property type="entry name" value="PERMEASE-RELATED"/>
    <property type="match status" value="1"/>
</dbReference>
<dbReference type="Pfam" id="PF07690">
    <property type="entry name" value="MFS_1"/>
    <property type="match status" value="1"/>
</dbReference>
<feature type="transmembrane region" description="Helical" evidence="8">
    <location>
        <begin position="1017"/>
        <end position="1036"/>
    </location>
</feature>
<feature type="transmembrane region" description="Helical" evidence="8">
    <location>
        <begin position="787"/>
        <end position="807"/>
    </location>
</feature>
<evidence type="ECO:0000256" key="1">
    <source>
        <dbReference type="ARBA" id="ARBA00004141"/>
    </source>
</evidence>
<evidence type="ECO:0000259" key="9">
    <source>
        <dbReference type="PROSITE" id="PS50850"/>
    </source>
</evidence>
<dbReference type="SMART" id="SM00906">
    <property type="entry name" value="Fungal_trans"/>
    <property type="match status" value="1"/>
</dbReference>
<evidence type="ECO:0000256" key="7">
    <source>
        <dbReference type="SAM" id="MobiDB-lite"/>
    </source>
</evidence>
<sequence>MKRQREQESTTSPHSNSHVSPSMEDGPTRMPKVSRKIHAWWRTSLEENSQSLQSAVSKILSVLELPPLETFSKNAQASTEVHAGGYVGPEIRQSAGGARHLRTAGMAMTRENSQEPESGKINDALVSAPMGTLYEVTKLRNLRSNPNERLPMPQTSALEEDFISKNKISLSVAEDLFQVFNQSLNHYLWGGIALVHESLDSVRRSSSLLLAAILTVTALHIPGREQIFDICYAEFTALVCDSMLDRYHTLDGIRALCIGAFWLSDLSWKLSGHAVRIATELNLHQSYSRALRGSREHFEGTRLWYLLYVCDHHFSIAYGRPPVIHEDEAIVNHEKFLELPGTSQADFRLHSQVSLFIILTGIYNTFGPDVEKMLSEEDLTRLRHFNVALDTWRIKWESSLAPNTYISSYPSKGVILHLNFAKLQVNWLALRGIRQFSIQDLTTDRRELANTAISCAMSILQVVLDQPDIRKSVVGVPLYLHTMITYSAVFLIKVRQKWRAHKLGTDPTLIRDLVTRIVALLGDAKASERHLTCHIAVGLRKMLDQFIAWESHEAQAMTTTTGSRPIHPPTDTGTVSHVYEPETEPNGDYTALVETLLPCHIFSDCSIMAGIKEDVAYVESLPTKDDLSAEEIELQQALRDYVPDTEAEKKLLRKIDMHLIPTLWIMYILNYIDRTNIGNARIAGMADDLSLSDGDYSWVLSIFFFGYLICEVPSNMILSRTKPSLFLPAIMLVWGALSAAMACVKSKGDLLAFRFVLGCIESGFFPGVLFVMGCWYKTQEIGKRFAIFYSAAVLSGAFGGLLAGAITGDLDGAHGIAGWRWLFIVEGVATVGVAIIAKFILLDFPGTSAALTLEERQLATIRMLADSAATGSASKSDRLTHWQAFKAAIADPRTYIFMFLFTLDVGSGTISYFIPTITKSLGYTTVMAQYMTVPVYAVATVILNICAYSADHFNERRWHITAALCLGFVCALVCAIVQTPVVRYVMLCFVAAGIWSALPLIMAWATKTIDLPAEKRAISIAMINAVGNFSSVYGSYLWPTSTGPKFTLGWGVTAAFLGTGMVTAALIPVVLKIVPIPLTKAERALEEKRRQVAAHVDQAETHRSDAV</sequence>
<comment type="caution">
    <text evidence="10">The sequence shown here is derived from an EMBL/GenBank/DDBJ whole genome shotgun (WGS) entry which is preliminary data.</text>
</comment>
<feature type="transmembrane region" description="Helical" evidence="8">
    <location>
        <begin position="984"/>
        <end position="1005"/>
    </location>
</feature>
<accession>A0ABR4P232</accession>
<feature type="transmembrane region" description="Helical" evidence="8">
    <location>
        <begin position="696"/>
        <end position="718"/>
    </location>
</feature>
<evidence type="ECO:0000313" key="11">
    <source>
        <dbReference type="Proteomes" id="UP001629113"/>
    </source>
</evidence>
<feature type="transmembrane region" description="Helical" evidence="8">
    <location>
        <begin position="819"/>
        <end position="841"/>
    </location>
</feature>
<dbReference type="PANTHER" id="PTHR43791:SF38">
    <property type="entry name" value="MAJOR FACILITATOR SUPERFAMILY (MFS) PROFILE DOMAIN-CONTAINING PROTEIN"/>
    <property type="match status" value="1"/>
</dbReference>
<evidence type="ECO:0000256" key="3">
    <source>
        <dbReference type="ARBA" id="ARBA00022692"/>
    </source>
</evidence>